<dbReference type="Proteomes" id="UP000606172">
    <property type="component" value="Unassembled WGS sequence"/>
</dbReference>
<keyword evidence="5" id="KW-0808">Transferase</keyword>
<comment type="catalytic activity">
    <reaction evidence="1">
        <text>ATP + protein L-histidine = ADP + protein N-phospho-L-histidine.</text>
        <dbReference type="EC" id="2.7.13.3"/>
    </reaction>
</comment>
<dbReference type="EMBL" id="BOOW01000052">
    <property type="protein sequence ID" value="GII96922.1"/>
    <property type="molecule type" value="Genomic_DNA"/>
</dbReference>
<dbReference type="SUPFAM" id="SSF47384">
    <property type="entry name" value="Homodimeric domain of signal transducing histidine kinase"/>
    <property type="match status" value="1"/>
</dbReference>
<dbReference type="Pfam" id="PF00512">
    <property type="entry name" value="HisKA"/>
    <property type="match status" value="1"/>
</dbReference>
<dbReference type="PROSITE" id="PS50109">
    <property type="entry name" value="HIS_KIN"/>
    <property type="match status" value="1"/>
</dbReference>
<comment type="subcellular location">
    <subcellularLocation>
        <location evidence="2">Cell membrane</location>
    </subcellularLocation>
</comment>
<dbReference type="CDD" id="cd00156">
    <property type="entry name" value="REC"/>
    <property type="match status" value="1"/>
</dbReference>
<dbReference type="InterPro" id="IPR036890">
    <property type="entry name" value="HATPase_C_sf"/>
</dbReference>
<dbReference type="PRINTS" id="PR00344">
    <property type="entry name" value="BCTRLSENSOR"/>
</dbReference>
<feature type="domain" description="Response regulatory" evidence="11">
    <location>
        <begin position="445"/>
        <end position="556"/>
    </location>
</feature>
<feature type="domain" description="Histidine kinase" evidence="10">
    <location>
        <begin position="218"/>
        <end position="438"/>
    </location>
</feature>
<dbReference type="GO" id="GO:0000155">
    <property type="term" value="F:phosphorelay sensor kinase activity"/>
    <property type="evidence" value="ECO:0007669"/>
    <property type="project" value="InterPro"/>
</dbReference>
<reference evidence="12" key="1">
    <citation type="submission" date="2021-01" db="EMBL/GenBank/DDBJ databases">
        <title>Whole genome shotgun sequence of Sinosporangium siamense NBRC 109515.</title>
        <authorList>
            <person name="Komaki H."/>
            <person name="Tamura T."/>
        </authorList>
    </citation>
    <scope>NUCLEOTIDE SEQUENCE</scope>
    <source>
        <strain evidence="12">NBRC 109515</strain>
    </source>
</reference>
<feature type="modified residue" description="4-aspartylphosphate" evidence="8">
    <location>
        <position position="494"/>
    </location>
</feature>
<dbReference type="GO" id="GO:0005886">
    <property type="term" value="C:plasma membrane"/>
    <property type="evidence" value="ECO:0007669"/>
    <property type="project" value="UniProtKB-SubCell"/>
</dbReference>
<keyword evidence="9" id="KW-0175">Coiled coil</keyword>
<evidence type="ECO:0000313" key="12">
    <source>
        <dbReference type="EMBL" id="GII96922.1"/>
    </source>
</evidence>
<keyword evidence="13" id="KW-1185">Reference proteome</keyword>
<dbReference type="PANTHER" id="PTHR43047:SF72">
    <property type="entry name" value="OSMOSENSING HISTIDINE PROTEIN KINASE SLN1"/>
    <property type="match status" value="1"/>
</dbReference>
<keyword evidence="6 12" id="KW-0418">Kinase</keyword>
<evidence type="ECO:0000256" key="4">
    <source>
        <dbReference type="ARBA" id="ARBA00022553"/>
    </source>
</evidence>
<evidence type="ECO:0000256" key="5">
    <source>
        <dbReference type="ARBA" id="ARBA00022679"/>
    </source>
</evidence>
<comment type="caution">
    <text evidence="12">The sequence shown here is derived from an EMBL/GenBank/DDBJ whole genome shotgun (WGS) entry which is preliminary data.</text>
</comment>
<dbReference type="SMART" id="SM00388">
    <property type="entry name" value="HisKA"/>
    <property type="match status" value="1"/>
</dbReference>
<dbReference type="InterPro" id="IPR011006">
    <property type="entry name" value="CheY-like_superfamily"/>
</dbReference>
<dbReference type="PROSITE" id="PS50110">
    <property type="entry name" value="RESPONSE_REGULATORY"/>
    <property type="match status" value="1"/>
</dbReference>
<dbReference type="InterPro" id="IPR036097">
    <property type="entry name" value="HisK_dim/P_sf"/>
</dbReference>
<evidence type="ECO:0000256" key="3">
    <source>
        <dbReference type="ARBA" id="ARBA00012438"/>
    </source>
</evidence>
<dbReference type="Pfam" id="PF00072">
    <property type="entry name" value="Response_reg"/>
    <property type="match status" value="1"/>
</dbReference>
<dbReference type="GO" id="GO:0009927">
    <property type="term" value="F:histidine phosphotransfer kinase activity"/>
    <property type="evidence" value="ECO:0007669"/>
    <property type="project" value="TreeGrafter"/>
</dbReference>
<evidence type="ECO:0000256" key="1">
    <source>
        <dbReference type="ARBA" id="ARBA00000085"/>
    </source>
</evidence>
<evidence type="ECO:0000256" key="6">
    <source>
        <dbReference type="ARBA" id="ARBA00022777"/>
    </source>
</evidence>
<dbReference type="CDD" id="cd16922">
    <property type="entry name" value="HATPase_EvgS-ArcB-TorS-like"/>
    <property type="match status" value="1"/>
</dbReference>
<dbReference type="Gene3D" id="3.40.50.2300">
    <property type="match status" value="1"/>
</dbReference>
<protein>
    <recommendedName>
        <fullName evidence="3">histidine kinase</fullName>
        <ecNumber evidence="3">2.7.13.3</ecNumber>
    </recommendedName>
</protein>
<dbReference type="Gene3D" id="1.10.287.130">
    <property type="match status" value="1"/>
</dbReference>
<name>A0A919RNA7_9ACTN</name>
<gene>
    <name evidence="12" type="ORF">Ssi02_71530</name>
</gene>
<dbReference type="InterPro" id="IPR003594">
    <property type="entry name" value="HATPase_dom"/>
</dbReference>
<evidence type="ECO:0000259" key="10">
    <source>
        <dbReference type="PROSITE" id="PS50109"/>
    </source>
</evidence>
<dbReference type="RefSeq" id="WP_204032147.1">
    <property type="nucleotide sequence ID" value="NZ_BOOW01000052.1"/>
</dbReference>
<dbReference type="InterPro" id="IPR004358">
    <property type="entry name" value="Sig_transdc_His_kin-like_C"/>
</dbReference>
<sequence>MSAAEAVTLATVTVRNDHDVFAMRGMGREVAAAAGMSEQDQIRVATALSEVGRDIVSRGGAQESAEVAFLLEHKDLVVAVSPPPGGHSCNADGVKMALRLMDEVKLGDPDKLIMRKRLPGRRPPSVDQIRAKIGTFKPVSALDELRRQNLELASTLEEVRQLNTELQETNRGVMALYNQLSVELEETNRGVVALYAELDDKSLRLRRASDAKDRFWATISHELRTPLNSIIGLVRLLTGSGAQPLGTEERHQIDLIGSSAHTLLDTVDELLDMAKAESGRLDPHLTLIDLHRLVEDLRLSLLPTADSTRIRLTVHLPPPPQRVLADEAMLARILRNLLANSLKFTEQGEVALQVTHDVATGEIIFTVVDTGIGIAPEHLAHVFEEFYQVPGPAQLRAKGTGLGLAYARRLAEAMGGTLELTSVEGQGTTATLRLARLSDVPVVNRVLIADDDDDFRAHLRRMLTGLATYIDEARDGEAALRAMRATPPDVALLDVMMPGLGGTALLQRMGEDKRLHTIPAILITADPVKHHPDLGVAVLGKSALRRDTLLRALQRVLEGKGGPV</sequence>
<dbReference type="SMART" id="SM00387">
    <property type="entry name" value="HATPase_c"/>
    <property type="match status" value="1"/>
</dbReference>
<evidence type="ECO:0000256" key="9">
    <source>
        <dbReference type="SAM" id="Coils"/>
    </source>
</evidence>
<dbReference type="InterPro" id="IPR005467">
    <property type="entry name" value="His_kinase_dom"/>
</dbReference>
<feature type="coiled-coil region" evidence="9">
    <location>
        <begin position="142"/>
        <end position="172"/>
    </location>
</feature>
<evidence type="ECO:0000256" key="8">
    <source>
        <dbReference type="PROSITE-ProRule" id="PRU00169"/>
    </source>
</evidence>
<proteinExistence type="predicted"/>
<dbReference type="PANTHER" id="PTHR43047">
    <property type="entry name" value="TWO-COMPONENT HISTIDINE PROTEIN KINASE"/>
    <property type="match status" value="1"/>
</dbReference>
<evidence type="ECO:0000259" key="11">
    <source>
        <dbReference type="PROSITE" id="PS50110"/>
    </source>
</evidence>
<dbReference type="SUPFAM" id="SSF52172">
    <property type="entry name" value="CheY-like"/>
    <property type="match status" value="1"/>
</dbReference>
<dbReference type="SMART" id="SM00448">
    <property type="entry name" value="REC"/>
    <property type="match status" value="1"/>
</dbReference>
<dbReference type="InterPro" id="IPR001789">
    <property type="entry name" value="Sig_transdc_resp-reg_receiver"/>
</dbReference>
<keyword evidence="4 8" id="KW-0597">Phosphoprotein</keyword>
<dbReference type="EC" id="2.7.13.3" evidence="3"/>
<evidence type="ECO:0000256" key="2">
    <source>
        <dbReference type="ARBA" id="ARBA00004236"/>
    </source>
</evidence>
<dbReference type="InterPro" id="IPR003661">
    <property type="entry name" value="HisK_dim/P_dom"/>
</dbReference>
<dbReference type="Gene3D" id="3.30.565.10">
    <property type="entry name" value="Histidine kinase-like ATPase, C-terminal domain"/>
    <property type="match status" value="1"/>
</dbReference>
<accession>A0A919RNA7</accession>
<dbReference type="CDD" id="cd00082">
    <property type="entry name" value="HisKA"/>
    <property type="match status" value="1"/>
</dbReference>
<organism evidence="12 13">
    <name type="scientific">Sinosporangium siamense</name>
    <dbReference type="NCBI Taxonomy" id="1367973"/>
    <lineage>
        <taxon>Bacteria</taxon>
        <taxon>Bacillati</taxon>
        <taxon>Actinomycetota</taxon>
        <taxon>Actinomycetes</taxon>
        <taxon>Streptosporangiales</taxon>
        <taxon>Streptosporangiaceae</taxon>
        <taxon>Sinosporangium</taxon>
    </lineage>
</organism>
<dbReference type="Pfam" id="PF02518">
    <property type="entry name" value="HATPase_c"/>
    <property type="match status" value="1"/>
</dbReference>
<evidence type="ECO:0000256" key="7">
    <source>
        <dbReference type="ARBA" id="ARBA00023012"/>
    </source>
</evidence>
<evidence type="ECO:0000313" key="13">
    <source>
        <dbReference type="Proteomes" id="UP000606172"/>
    </source>
</evidence>
<keyword evidence="7" id="KW-0902">Two-component regulatory system</keyword>
<dbReference type="SUPFAM" id="SSF55874">
    <property type="entry name" value="ATPase domain of HSP90 chaperone/DNA topoisomerase II/histidine kinase"/>
    <property type="match status" value="1"/>
</dbReference>
<dbReference type="AlphaFoldDB" id="A0A919RNA7"/>